<accession>A0A2R8B7P2</accession>
<dbReference type="AlphaFoldDB" id="A0A2R8B7P2"/>
<dbReference type="RefSeq" id="WP_108852928.1">
    <property type="nucleotide sequence ID" value="NZ_OMOQ01000001.1"/>
</dbReference>
<evidence type="ECO:0000313" key="1">
    <source>
        <dbReference type="EMBL" id="SPH18620.1"/>
    </source>
</evidence>
<dbReference type="InterPro" id="IPR014845">
    <property type="entry name" value="GYD/TTHA1554"/>
</dbReference>
<sequence>MAYYLFQGRYAPAALKAMVEKPQDRKAAAAKMIEAIGGKLHHMFFCFGSDDIVALIEAPDDKAMMAGSLLVGASGSMSGGATTKLISVEDAMAAMKAAQGAASSYKSAID</sequence>
<evidence type="ECO:0008006" key="3">
    <source>
        <dbReference type="Google" id="ProtNLM"/>
    </source>
</evidence>
<dbReference type="OrthoDB" id="165683at2"/>
<name>A0A2R8B7P2_9RHOB</name>
<reference evidence="1 2" key="1">
    <citation type="submission" date="2018-03" db="EMBL/GenBank/DDBJ databases">
        <authorList>
            <person name="Keele B.F."/>
        </authorList>
    </citation>
    <scope>NUCLEOTIDE SEQUENCE [LARGE SCALE GENOMIC DNA]</scope>
    <source>
        <strain evidence="1 2">CECT 8626</strain>
    </source>
</reference>
<proteinExistence type="predicted"/>
<organism evidence="1 2">
    <name type="scientific">Albidovulum aquaemixtae</name>
    <dbReference type="NCBI Taxonomy" id="1542388"/>
    <lineage>
        <taxon>Bacteria</taxon>
        <taxon>Pseudomonadati</taxon>
        <taxon>Pseudomonadota</taxon>
        <taxon>Alphaproteobacteria</taxon>
        <taxon>Rhodobacterales</taxon>
        <taxon>Paracoccaceae</taxon>
        <taxon>Albidovulum</taxon>
    </lineage>
</organism>
<dbReference type="Pfam" id="PF08734">
    <property type="entry name" value="GYD"/>
    <property type="match status" value="1"/>
</dbReference>
<gene>
    <name evidence="1" type="ORF">DEA8626_02160</name>
</gene>
<evidence type="ECO:0000313" key="2">
    <source>
        <dbReference type="Proteomes" id="UP000244924"/>
    </source>
</evidence>
<protein>
    <recommendedName>
        <fullName evidence="3">GYD domain-containing protein</fullName>
    </recommendedName>
</protein>
<keyword evidence="2" id="KW-1185">Reference proteome</keyword>
<dbReference type="Proteomes" id="UP000244924">
    <property type="component" value="Unassembled WGS sequence"/>
</dbReference>
<dbReference type="EMBL" id="OMOQ01000001">
    <property type="protein sequence ID" value="SPH18620.1"/>
    <property type="molecule type" value="Genomic_DNA"/>
</dbReference>